<keyword evidence="2" id="KW-0808">Transferase</keyword>
<evidence type="ECO:0000313" key="2">
    <source>
        <dbReference type="EMBL" id="BDD86891.1"/>
    </source>
</evidence>
<dbReference type="Pfam" id="PF13692">
    <property type="entry name" value="Glyco_trans_1_4"/>
    <property type="match status" value="1"/>
</dbReference>
<reference evidence="2 3" key="1">
    <citation type="submission" date="2022-01" db="EMBL/GenBank/DDBJ databases">
        <title>Desulfofustis limnae sp. nov., a novel mesophilic sulfate-reducing bacterium isolated from marsh soil.</title>
        <authorList>
            <person name="Watanabe M."/>
            <person name="Takahashi A."/>
            <person name="Kojima H."/>
            <person name="Fukui M."/>
        </authorList>
    </citation>
    <scope>NUCLEOTIDE SEQUENCE [LARGE SCALE GENOMIC DNA]</scope>
    <source>
        <strain evidence="2 3">PPLL</strain>
    </source>
</reference>
<dbReference type="Gene3D" id="3.40.50.2000">
    <property type="entry name" value="Glycogen Phosphorylase B"/>
    <property type="match status" value="2"/>
</dbReference>
<evidence type="ECO:0000313" key="3">
    <source>
        <dbReference type="Proteomes" id="UP000830055"/>
    </source>
</evidence>
<dbReference type="PANTHER" id="PTHR12526">
    <property type="entry name" value="GLYCOSYLTRANSFERASE"/>
    <property type="match status" value="1"/>
</dbReference>
<dbReference type="InterPro" id="IPR028098">
    <property type="entry name" value="Glyco_trans_4-like_N"/>
</dbReference>
<dbReference type="PANTHER" id="PTHR12526:SF637">
    <property type="entry name" value="GLYCOSYLTRANSFERASE EPSF-RELATED"/>
    <property type="match status" value="1"/>
</dbReference>
<accession>A0ABN6M1Z3</accession>
<evidence type="ECO:0000259" key="1">
    <source>
        <dbReference type="Pfam" id="PF13439"/>
    </source>
</evidence>
<gene>
    <name evidence="2" type="ORF">DPPLL_12560</name>
</gene>
<dbReference type="Proteomes" id="UP000830055">
    <property type="component" value="Chromosome"/>
</dbReference>
<proteinExistence type="predicted"/>
<organism evidence="2 3">
    <name type="scientific">Desulfofustis limnaeus</name>
    <dbReference type="NCBI Taxonomy" id="2740163"/>
    <lineage>
        <taxon>Bacteria</taxon>
        <taxon>Pseudomonadati</taxon>
        <taxon>Thermodesulfobacteriota</taxon>
        <taxon>Desulfobulbia</taxon>
        <taxon>Desulfobulbales</taxon>
        <taxon>Desulfocapsaceae</taxon>
        <taxon>Desulfofustis</taxon>
    </lineage>
</organism>
<keyword evidence="3" id="KW-1185">Reference proteome</keyword>
<dbReference type="GO" id="GO:0016740">
    <property type="term" value="F:transferase activity"/>
    <property type="evidence" value="ECO:0007669"/>
    <property type="project" value="UniProtKB-KW"/>
</dbReference>
<dbReference type="Pfam" id="PF13439">
    <property type="entry name" value="Glyco_transf_4"/>
    <property type="match status" value="1"/>
</dbReference>
<feature type="domain" description="Glycosyltransferase subfamily 4-like N-terminal" evidence="1">
    <location>
        <begin position="29"/>
        <end position="181"/>
    </location>
</feature>
<dbReference type="SUPFAM" id="SSF53756">
    <property type="entry name" value="UDP-Glycosyltransferase/glycogen phosphorylase"/>
    <property type="match status" value="1"/>
</dbReference>
<sequence length="393" mass="44890">MMVNVSLLDDWTVQGPDSQLAKVMTQLRPKVAKLVRRLLRTDNPVLHSPAILPSSWPKRLNASDADVLHLHWITHEMLSIVDVGQLNKPIVWTLHDMWPFCGAEHYTNDIRWREGYLKNNRPRNESGFDLNRWTWVRKKKHWLYPMQIITPSNWLADCVRDSILMANWQVNVIENPIDTDRWKPIDKALARNLLGLPQDKTLVMFGAMGGGSDLRKGFDLLINALAQLREDEVKFQLVIFGQSPPEKFPDLGFSIHYISHLHDDLSLQVLYCASDLLVIPSRQDNLPNTGVEAHACGTPVVAFNIGGLSDIVDHKRTGYLAEAFEVDDLARGIKWVLDNAKTIGFSENARDKAIAKFSYPVVAQKYKEIYKIVKKQFSSRSKLSYSQKRAWNG</sequence>
<name>A0ABN6M1Z3_9BACT</name>
<protein>
    <submittedName>
        <fullName evidence="2">Glycosyl transferase</fullName>
    </submittedName>
</protein>
<dbReference type="EMBL" id="AP025516">
    <property type="protein sequence ID" value="BDD86891.1"/>
    <property type="molecule type" value="Genomic_DNA"/>
</dbReference>